<evidence type="ECO:0000256" key="1">
    <source>
        <dbReference type="SAM" id="SignalP"/>
    </source>
</evidence>
<dbReference type="Proteomes" id="UP000271374">
    <property type="component" value="Unassembled WGS sequence"/>
</dbReference>
<proteinExistence type="predicted"/>
<feature type="chain" id="PRO_5019525566" evidence="1">
    <location>
        <begin position="24"/>
        <end position="279"/>
    </location>
</feature>
<gene>
    <name evidence="4" type="ORF">EKG37_18350</name>
</gene>
<comment type="caution">
    <text evidence="4">The sequence shown here is derived from an EMBL/GenBank/DDBJ whole genome shotgun (WGS) entry which is preliminary data.</text>
</comment>
<reference evidence="4 5" key="1">
    <citation type="submission" date="2018-12" db="EMBL/GenBank/DDBJ databases">
        <title>Bacillus yapensis draft genome sequence.</title>
        <authorList>
            <person name="Yu L."/>
            <person name="Xu X."/>
            <person name="Tang X."/>
        </authorList>
    </citation>
    <scope>NUCLEOTIDE SEQUENCE [LARGE SCALE GENOMIC DNA]</scope>
    <source>
        <strain evidence="4 5">XXST-01</strain>
    </source>
</reference>
<dbReference type="RefSeq" id="WP_126410246.1">
    <property type="nucleotide sequence ID" value="NZ_RXNT01000017.1"/>
</dbReference>
<accession>A0A431VXI8</accession>
<dbReference type="EMBL" id="RXNT01000017">
    <property type="protein sequence ID" value="RTR27853.1"/>
    <property type="molecule type" value="Genomic_DNA"/>
</dbReference>
<dbReference type="InterPro" id="IPR010317">
    <property type="entry name" value="WxLIP_PGBD"/>
</dbReference>
<evidence type="ECO:0000313" key="4">
    <source>
        <dbReference type="EMBL" id="RTR27853.1"/>
    </source>
</evidence>
<evidence type="ECO:0000259" key="2">
    <source>
        <dbReference type="Pfam" id="PF06030"/>
    </source>
</evidence>
<evidence type="ECO:0000259" key="3">
    <source>
        <dbReference type="Pfam" id="PF11797"/>
    </source>
</evidence>
<name>A0A431VXI8_9BACI</name>
<protein>
    <submittedName>
        <fullName evidence="4">DUF916 domain-containing protein</fullName>
    </submittedName>
</protein>
<dbReference type="Pfam" id="PF11797">
    <property type="entry name" value="WxLIP_HBD"/>
    <property type="match status" value="1"/>
</dbReference>
<dbReference type="Pfam" id="PF06030">
    <property type="entry name" value="WxLIP_PGBD"/>
    <property type="match status" value="1"/>
</dbReference>
<dbReference type="OrthoDB" id="2148359at2"/>
<feature type="domain" description="WxL Interacting Protein host binding" evidence="3">
    <location>
        <begin position="196"/>
        <end position="277"/>
    </location>
</feature>
<dbReference type="AlphaFoldDB" id="A0A431VXI8"/>
<keyword evidence="1" id="KW-0732">Signal</keyword>
<organism evidence="4 5">
    <name type="scientific">Bacillus yapensis</name>
    <dbReference type="NCBI Taxonomy" id="2492960"/>
    <lineage>
        <taxon>Bacteria</taxon>
        <taxon>Bacillati</taxon>
        <taxon>Bacillota</taxon>
        <taxon>Bacilli</taxon>
        <taxon>Bacillales</taxon>
        <taxon>Bacillaceae</taxon>
        <taxon>Bacillus</taxon>
    </lineage>
</organism>
<evidence type="ECO:0000313" key="5">
    <source>
        <dbReference type="Proteomes" id="UP000271374"/>
    </source>
</evidence>
<keyword evidence="5" id="KW-1185">Reference proteome</keyword>
<dbReference type="InterPro" id="IPR021759">
    <property type="entry name" value="WxLIP_HBD"/>
</dbReference>
<feature type="domain" description="WxL Interacting Protein peptidoglycan binding" evidence="2">
    <location>
        <begin position="30"/>
        <end position="146"/>
    </location>
</feature>
<sequence>MKRWSWMMIILLVLAFPPPFVYPAENDFEFSVEPIFPQSQIGNEGYYHFQGEPNQTVTLQARVINKSDQQMQVLIRGLNAYSSKQGIIYQEEPASDTTSIIEESYQFKNVITTPSEINLEPLETKIVDFSVKVPNISGTLLGSVEFRVFQGTEELANNEEQSQLLIDQYKAVNYGVQVDIGDYTGTTDISFGTPTYSPEQIAMMIPVENIHPVIVPNITGTYEITKEGDNDFSIKGELPSFKMAPMTTFQYPISWAEGTLEPGTYHVSSTLALNGQTKE</sequence>
<feature type="signal peptide" evidence="1">
    <location>
        <begin position="1"/>
        <end position="23"/>
    </location>
</feature>